<dbReference type="InterPro" id="IPR006602">
    <property type="entry name" value="DM10_dom"/>
</dbReference>
<dbReference type="PROSITE" id="PS51336">
    <property type="entry name" value="DM10"/>
    <property type="match status" value="1"/>
</dbReference>
<proteinExistence type="inferred from homology"/>
<dbReference type="AlphaFoldDB" id="A0A1Y1VRC2"/>
<dbReference type="InterPro" id="IPR057579">
    <property type="entry name" value="DM10_NDK7"/>
</dbReference>
<dbReference type="PANTHER" id="PTHR43109">
    <property type="entry name" value="NUCLEOSIDE DIPHOSPHATE KINASE 7"/>
    <property type="match status" value="1"/>
</dbReference>
<dbReference type="Proteomes" id="UP000193944">
    <property type="component" value="Unassembled WGS sequence"/>
</dbReference>
<evidence type="ECO:0000259" key="8">
    <source>
        <dbReference type="PROSITE" id="PS51336"/>
    </source>
</evidence>
<gene>
    <name evidence="9" type="ORF">BCR32DRAFT_330820</name>
</gene>
<dbReference type="Pfam" id="PF25364">
    <property type="entry name" value="PH_NDK7_N"/>
    <property type="match status" value="1"/>
</dbReference>
<dbReference type="Pfam" id="PF00334">
    <property type="entry name" value="NDK"/>
    <property type="match status" value="2"/>
</dbReference>
<comment type="caution">
    <text evidence="7">Lacks conserved residue(s) required for the propagation of feature annotation.</text>
</comment>
<feature type="domain" description="DM10" evidence="8">
    <location>
        <begin position="8"/>
        <end position="96"/>
    </location>
</feature>
<evidence type="ECO:0000256" key="4">
    <source>
        <dbReference type="ARBA" id="ARBA00022490"/>
    </source>
</evidence>
<protein>
    <recommendedName>
        <fullName evidence="3">Nucleoside diphosphate kinase</fullName>
    </recommendedName>
</protein>
<dbReference type="GO" id="GO:0005879">
    <property type="term" value="C:axonemal microtubule"/>
    <property type="evidence" value="ECO:0007669"/>
    <property type="project" value="TreeGrafter"/>
</dbReference>
<dbReference type="SUPFAM" id="SSF54919">
    <property type="entry name" value="Nucleoside diphosphate kinase, NDK"/>
    <property type="match status" value="2"/>
</dbReference>
<comment type="subcellular location">
    <subcellularLocation>
        <location evidence="1">Cell projection</location>
        <location evidence="1">Cilium</location>
    </subcellularLocation>
    <subcellularLocation>
        <location evidence="2">Cytoplasm</location>
        <location evidence="2">Cytoskeleton</location>
    </subcellularLocation>
</comment>
<keyword evidence="6" id="KW-0966">Cell projection</keyword>
<keyword evidence="5" id="KW-0206">Cytoskeleton</keyword>
<dbReference type="PANTHER" id="PTHR43109:SF2">
    <property type="entry name" value="NUCLEOSIDE DIPHOSPHATE KINASE 7"/>
    <property type="match status" value="1"/>
</dbReference>
<dbReference type="OrthoDB" id="2162449at2759"/>
<dbReference type="Gene3D" id="3.30.70.141">
    <property type="entry name" value="Nucleoside diphosphate kinase-like domain"/>
    <property type="match status" value="2"/>
</dbReference>
<dbReference type="GO" id="GO:0016301">
    <property type="term" value="F:kinase activity"/>
    <property type="evidence" value="ECO:0007669"/>
    <property type="project" value="UniProtKB-KW"/>
</dbReference>
<evidence type="ECO:0000256" key="5">
    <source>
        <dbReference type="ARBA" id="ARBA00023212"/>
    </source>
</evidence>
<dbReference type="InterPro" id="IPR036850">
    <property type="entry name" value="NDK-like_dom_sf"/>
</dbReference>
<evidence type="ECO:0000256" key="1">
    <source>
        <dbReference type="ARBA" id="ARBA00004138"/>
    </source>
</evidence>
<evidence type="ECO:0000256" key="3">
    <source>
        <dbReference type="ARBA" id="ARBA00017632"/>
    </source>
</evidence>
<reference evidence="9 10" key="2">
    <citation type="submission" date="2016-08" db="EMBL/GenBank/DDBJ databases">
        <title>Pervasive Adenine N6-methylation of Active Genes in Fungi.</title>
        <authorList>
            <consortium name="DOE Joint Genome Institute"/>
            <person name="Mondo S.J."/>
            <person name="Dannebaum R.O."/>
            <person name="Kuo R.C."/>
            <person name="Labutti K."/>
            <person name="Haridas S."/>
            <person name="Kuo A."/>
            <person name="Salamov A."/>
            <person name="Ahrendt S.R."/>
            <person name="Lipzen A."/>
            <person name="Sullivan W."/>
            <person name="Andreopoulos W.B."/>
            <person name="Clum A."/>
            <person name="Lindquist E."/>
            <person name="Daum C."/>
            <person name="Ramamoorthy G.K."/>
            <person name="Gryganskyi A."/>
            <person name="Culley D."/>
            <person name="Magnuson J.K."/>
            <person name="James T.Y."/>
            <person name="O'Malley M.A."/>
            <person name="Stajich J.E."/>
            <person name="Spatafora J.W."/>
            <person name="Visel A."/>
            <person name="Grigoriev I.V."/>
        </authorList>
    </citation>
    <scope>NUCLEOTIDE SEQUENCE [LARGE SCALE GENOMIC DNA]</scope>
    <source>
        <strain evidence="9 10">S4</strain>
    </source>
</reference>
<name>A0A1Y1VRC2_9FUNG</name>
<sequence length="386" mass="44205">MNEYGIDDDTRYCFNVEYYDNQAELIREYQLMFFPSDNSIEMYDVKQKKIYLKRVGYPGIQLRDLIIGATIIIFSRPLLIKSYGDRFTATKLISKLERSLLVVRLESNVLLGDLFNYIIDHGYTINQMRLVKFSKETAQEFLSISYSSEETNKYISSLLSGLVYCFTLMKENCVNSLSNLLGPEDLNQASINYPESIRGFFMTDKENGFVHASKSIPLAEEEISFIFGVYSNNMFERTAKFKDCTLALIKPHVLKQGLIGEIIIAIIKGGFEINDIQLFNLETSNATEFLEVYRGLMPTFTDHVNELISGASVAMEISHPSMNQEQIVTEFRKFVGPYEPGIGKQIFPMAIRSVYGYDWVHNALHCTDLPEDGPMESDYFFNILCS</sequence>
<dbReference type="EMBL" id="MCFG01000611">
    <property type="protein sequence ID" value="ORX63586.1"/>
    <property type="molecule type" value="Genomic_DNA"/>
</dbReference>
<evidence type="ECO:0000313" key="10">
    <source>
        <dbReference type="Proteomes" id="UP000193944"/>
    </source>
</evidence>
<evidence type="ECO:0000256" key="6">
    <source>
        <dbReference type="ARBA" id="ARBA00023273"/>
    </source>
</evidence>
<organism evidence="9 10">
    <name type="scientific">Anaeromyces robustus</name>
    <dbReference type="NCBI Taxonomy" id="1754192"/>
    <lineage>
        <taxon>Eukaryota</taxon>
        <taxon>Fungi</taxon>
        <taxon>Fungi incertae sedis</taxon>
        <taxon>Chytridiomycota</taxon>
        <taxon>Chytridiomycota incertae sedis</taxon>
        <taxon>Neocallimastigomycetes</taxon>
        <taxon>Neocallimastigales</taxon>
        <taxon>Neocallimastigaceae</taxon>
        <taxon>Anaeromyces</taxon>
    </lineage>
</organism>
<dbReference type="STRING" id="1754192.A0A1Y1VRC2"/>
<comment type="caution">
    <text evidence="9">The sequence shown here is derived from an EMBL/GenBank/DDBJ whole genome shotgun (WGS) entry which is preliminary data.</text>
</comment>
<accession>A0A1Y1VRC2</accession>
<keyword evidence="9" id="KW-0418">Kinase</keyword>
<keyword evidence="4" id="KW-0963">Cytoplasm</keyword>
<evidence type="ECO:0000256" key="2">
    <source>
        <dbReference type="ARBA" id="ARBA00004245"/>
    </source>
</evidence>
<dbReference type="PROSITE" id="PS51374">
    <property type="entry name" value="NDPK_LIKE"/>
    <property type="match status" value="2"/>
</dbReference>
<dbReference type="InterPro" id="IPR034907">
    <property type="entry name" value="NDK-like_dom"/>
</dbReference>
<dbReference type="SMART" id="SM00562">
    <property type="entry name" value="NDK"/>
    <property type="match status" value="2"/>
</dbReference>
<keyword evidence="9" id="KW-0808">Transferase</keyword>
<comment type="similarity">
    <text evidence="7">Belongs to the NDK family.</text>
</comment>
<evidence type="ECO:0000256" key="7">
    <source>
        <dbReference type="PROSITE-ProRule" id="PRU00706"/>
    </source>
</evidence>
<reference evidence="9 10" key="1">
    <citation type="submission" date="2016-08" db="EMBL/GenBank/DDBJ databases">
        <title>A Parts List for Fungal Cellulosomes Revealed by Comparative Genomics.</title>
        <authorList>
            <consortium name="DOE Joint Genome Institute"/>
            <person name="Haitjema C.H."/>
            <person name="Gilmore S.P."/>
            <person name="Henske J.K."/>
            <person name="Solomon K.V."/>
            <person name="De Groot R."/>
            <person name="Kuo A."/>
            <person name="Mondo S.J."/>
            <person name="Salamov A.A."/>
            <person name="Labutti K."/>
            <person name="Zhao Z."/>
            <person name="Chiniquy J."/>
            <person name="Barry K."/>
            <person name="Brewer H.M."/>
            <person name="Purvine S.O."/>
            <person name="Wright A.T."/>
            <person name="Boxma B."/>
            <person name="Van Alen T."/>
            <person name="Hackstein J.H."/>
            <person name="Baker S.E."/>
            <person name="Grigoriev I.V."/>
            <person name="O'Malley M.A."/>
        </authorList>
    </citation>
    <scope>NUCLEOTIDE SEQUENCE [LARGE SCALE GENOMIC DNA]</scope>
    <source>
        <strain evidence="9 10">S4</strain>
    </source>
</reference>
<keyword evidence="10" id="KW-1185">Reference proteome</keyword>
<evidence type="ECO:0000313" key="9">
    <source>
        <dbReference type="EMBL" id="ORX63586.1"/>
    </source>
</evidence>
<dbReference type="SMART" id="SM00676">
    <property type="entry name" value="DM10"/>
    <property type="match status" value="1"/>
</dbReference>